<accession>A0ABY4WG63</accession>
<dbReference type="CDD" id="cd03260">
    <property type="entry name" value="ABC_PstB_phosphate_transporter"/>
    <property type="match status" value="1"/>
</dbReference>
<dbReference type="PANTHER" id="PTHR43423:SF1">
    <property type="entry name" value="ABC TRANSPORTER I FAMILY MEMBER 17"/>
    <property type="match status" value="1"/>
</dbReference>
<evidence type="ECO:0000313" key="5">
    <source>
        <dbReference type="EMBL" id="USG64309.1"/>
    </source>
</evidence>
<dbReference type="InterPro" id="IPR017871">
    <property type="entry name" value="ABC_transporter-like_CS"/>
</dbReference>
<dbReference type="SUPFAM" id="SSF52540">
    <property type="entry name" value="P-loop containing nucleoside triphosphate hydrolases"/>
    <property type="match status" value="1"/>
</dbReference>
<dbReference type="Proteomes" id="UP001056500">
    <property type="component" value="Chromosome"/>
</dbReference>
<dbReference type="InterPro" id="IPR003593">
    <property type="entry name" value="AAA+_ATPase"/>
</dbReference>
<dbReference type="SMART" id="SM00382">
    <property type="entry name" value="AAA"/>
    <property type="match status" value="1"/>
</dbReference>
<dbReference type="Pfam" id="PF00005">
    <property type="entry name" value="ABC_tran"/>
    <property type="match status" value="1"/>
</dbReference>
<evidence type="ECO:0000256" key="2">
    <source>
        <dbReference type="ARBA" id="ARBA00022741"/>
    </source>
</evidence>
<keyword evidence="3 5" id="KW-0067">ATP-binding</keyword>
<proteinExistence type="predicted"/>
<dbReference type="RefSeq" id="WP_251871423.1">
    <property type="nucleotide sequence ID" value="NZ_CP098755.1"/>
</dbReference>
<evidence type="ECO:0000313" key="6">
    <source>
        <dbReference type="Proteomes" id="UP001056500"/>
    </source>
</evidence>
<organism evidence="5 6">
    <name type="scientific">Brevibacillus ruminantium</name>
    <dbReference type="NCBI Taxonomy" id="2950604"/>
    <lineage>
        <taxon>Bacteria</taxon>
        <taxon>Bacillati</taxon>
        <taxon>Bacillota</taxon>
        <taxon>Bacilli</taxon>
        <taxon>Bacillales</taxon>
        <taxon>Paenibacillaceae</taxon>
        <taxon>Brevibacillus</taxon>
    </lineage>
</organism>
<dbReference type="Gene3D" id="3.40.50.300">
    <property type="entry name" value="P-loop containing nucleotide triphosphate hydrolases"/>
    <property type="match status" value="1"/>
</dbReference>
<evidence type="ECO:0000259" key="4">
    <source>
        <dbReference type="PROSITE" id="PS50893"/>
    </source>
</evidence>
<gene>
    <name evidence="5" type="ORF">NDK47_19420</name>
</gene>
<evidence type="ECO:0000256" key="3">
    <source>
        <dbReference type="ARBA" id="ARBA00022840"/>
    </source>
</evidence>
<dbReference type="InterPro" id="IPR003439">
    <property type="entry name" value="ABC_transporter-like_ATP-bd"/>
</dbReference>
<protein>
    <submittedName>
        <fullName evidence="5">Phosphate ABC transporter ATP-binding protein</fullName>
    </submittedName>
</protein>
<reference evidence="5" key="1">
    <citation type="submission" date="2022-06" db="EMBL/GenBank/DDBJ databases">
        <title>Genome sequencing of Brevibacillus sp. BB3-R1.</title>
        <authorList>
            <person name="Heo J."/>
            <person name="Lee D."/>
            <person name="Won M."/>
            <person name="Han B.-H."/>
            <person name="Hong S.-B."/>
            <person name="Kwon S.-W."/>
        </authorList>
    </citation>
    <scope>NUCLEOTIDE SEQUENCE</scope>
    <source>
        <strain evidence="5">BB3-R1</strain>
    </source>
</reference>
<dbReference type="PROSITE" id="PS50893">
    <property type="entry name" value="ABC_TRANSPORTER_2"/>
    <property type="match status" value="1"/>
</dbReference>
<dbReference type="PROSITE" id="PS00211">
    <property type="entry name" value="ABC_TRANSPORTER_1"/>
    <property type="match status" value="1"/>
</dbReference>
<feature type="domain" description="ABC transporter" evidence="4">
    <location>
        <begin position="4"/>
        <end position="240"/>
    </location>
</feature>
<dbReference type="PANTHER" id="PTHR43423">
    <property type="entry name" value="ABC TRANSPORTER I FAMILY MEMBER 17"/>
    <property type="match status" value="1"/>
</dbReference>
<evidence type="ECO:0000256" key="1">
    <source>
        <dbReference type="ARBA" id="ARBA00022448"/>
    </source>
</evidence>
<dbReference type="InterPro" id="IPR027417">
    <property type="entry name" value="P-loop_NTPase"/>
</dbReference>
<keyword evidence="6" id="KW-1185">Reference proteome</keyword>
<keyword evidence="1" id="KW-0813">Transport</keyword>
<dbReference type="GO" id="GO:0005524">
    <property type="term" value="F:ATP binding"/>
    <property type="evidence" value="ECO:0007669"/>
    <property type="project" value="UniProtKB-KW"/>
</dbReference>
<keyword evidence="2" id="KW-0547">Nucleotide-binding</keyword>
<name>A0ABY4WG63_9BACL</name>
<sequence length="246" mass="27497">MNQLELRDLQVVYSGKNVLQVEQTSFERGKIVGIVGPSGSGKSTLLRVMSLLERPATGMMNVFGTSVHLPSLTHANGLALQRIIGFVQQKPTMFDATVFDNVALGLRYRKMDRATIQARVTEALKLVELEDAEAQRAPTLSGGEAQRVALARVLVYQPDLLFLDEPTANLDPYNVSIYERVIQAVHRQHQTTILIVSHNLQQARRLTDRCLFLHKGRIVEACDTASFFEQPQTSGLQDFLCGRMIY</sequence>
<dbReference type="InterPro" id="IPR005670">
    <property type="entry name" value="PstB-like"/>
</dbReference>
<dbReference type="EMBL" id="CP098755">
    <property type="protein sequence ID" value="USG64309.1"/>
    <property type="molecule type" value="Genomic_DNA"/>
</dbReference>